<sequence length="95" mass="10392">DMLGFDKASKTLDWLLTKSKTAIEELKLSCSDSTGGTKSLSSNFECEVLSTGTNSVKHGENSKTKKIKKPLISSVIKNVSKQQKSSAYCYLLARE</sequence>
<feature type="domain" description="TCP" evidence="1">
    <location>
        <begin position="1"/>
        <end position="26"/>
    </location>
</feature>
<name>Q2TKT3_SAMCA</name>
<gene>
    <name evidence="2" type="primary">CYC2</name>
</gene>
<dbReference type="AlphaFoldDB" id="Q2TKT3"/>
<dbReference type="EMBL" id="AY851209">
    <property type="protein sequence ID" value="AAX45191.1"/>
    <property type="molecule type" value="Genomic_DNA"/>
</dbReference>
<feature type="non-terminal residue" evidence="2">
    <location>
        <position position="95"/>
    </location>
</feature>
<evidence type="ECO:0000259" key="1">
    <source>
        <dbReference type="PROSITE" id="PS51369"/>
    </source>
</evidence>
<reference evidence="2" key="1">
    <citation type="journal article" date="2006" name="Proc. Natl. Acad. Sci. U.S.A.">
        <title>Phylogenetic analysis of the "ECE" (CYC/TB1) clade reveals duplications predating the core eudicots.</title>
        <authorList>
            <person name="Howarth D.G."/>
            <person name="Donoghue M.J."/>
        </authorList>
    </citation>
    <scope>NUCLEOTIDE SEQUENCE</scope>
</reference>
<evidence type="ECO:0000313" key="2">
    <source>
        <dbReference type="EMBL" id="AAX45191.1"/>
    </source>
</evidence>
<dbReference type="Pfam" id="PF03634">
    <property type="entry name" value="TCP"/>
    <property type="match status" value="1"/>
</dbReference>
<feature type="non-terminal residue" evidence="2">
    <location>
        <position position="1"/>
    </location>
</feature>
<proteinExistence type="predicted"/>
<protein>
    <submittedName>
        <fullName evidence="2">CYCLOIDEA-like</fullName>
    </submittedName>
</protein>
<dbReference type="PROSITE" id="PS51369">
    <property type="entry name" value="TCP"/>
    <property type="match status" value="1"/>
</dbReference>
<dbReference type="InterPro" id="IPR017887">
    <property type="entry name" value="TF_TCP_subgr"/>
</dbReference>
<accession>Q2TKT3</accession>
<organism evidence="2">
    <name type="scientific">Sambucus canadensis</name>
    <name type="common">American elderberry</name>
    <name type="synonym">Sambucus nigra subsp. canadensis</name>
    <dbReference type="NCBI Taxonomy" id="57008"/>
    <lineage>
        <taxon>Eukaryota</taxon>
        <taxon>Viridiplantae</taxon>
        <taxon>Streptophyta</taxon>
        <taxon>Embryophyta</taxon>
        <taxon>Tracheophyta</taxon>
        <taxon>Spermatophyta</taxon>
        <taxon>Magnoliopsida</taxon>
        <taxon>eudicotyledons</taxon>
        <taxon>Gunneridae</taxon>
        <taxon>Pentapetalae</taxon>
        <taxon>asterids</taxon>
        <taxon>campanulids</taxon>
        <taxon>Dipsacales</taxon>
        <taxon>Adoxaceae</taxon>
        <taxon>Sambucus</taxon>
    </lineage>
</organism>